<evidence type="ECO:0000256" key="7">
    <source>
        <dbReference type="SAM" id="Phobius"/>
    </source>
</evidence>
<dbReference type="InterPro" id="IPR000515">
    <property type="entry name" value="MetI-like"/>
</dbReference>
<evidence type="ECO:0000256" key="6">
    <source>
        <dbReference type="ARBA" id="ARBA00023136"/>
    </source>
</evidence>
<keyword evidence="4 7" id="KW-0812">Transmembrane</keyword>
<dbReference type="Gene3D" id="1.10.3720.10">
    <property type="entry name" value="MetI-like"/>
    <property type="match status" value="1"/>
</dbReference>
<keyword evidence="6 7" id="KW-0472">Membrane</keyword>
<protein>
    <recommendedName>
        <fullName evidence="8">ABC transmembrane type-1 domain-containing protein</fullName>
    </recommendedName>
</protein>
<feature type="non-terminal residue" evidence="9">
    <location>
        <position position="165"/>
    </location>
</feature>
<evidence type="ECO:0000259" key="8">
    <source>
        <dbReference type="PROSITE" id="PS50928"/>
    </source>
</evidence>
<keyword evidence="3" id="KW-1003">Cell membrane</keyword>
<dbReference type="PROSITE" id="PS50928">
    <property type="entry name" value="ABC_TM1"/>
    <property type="match status" value="1"/>
</dbReference>
<evidence type="ECO:0000256" key="5">
    <source>
        <dbReference type="ARBA" id="ARBA00022989"/>
    </source>
</evidence>
<dbReference type="GO" id="GO:0055085">
    <property type="term" value="P:transmembrane transport"/>
    <property type="evidence" value="ECO:0007669"/>
    <property type="project" value="InterPro"/>
</dbReference>
<sequence>MVSTLKITGFDLLRNIRTQVTQYAGSFRSFSRTRPVAAFWLVVILILVFMSIAAPVVSPSDPYIPDFSKVTNSPSTENFFGTDFLGRDQLTRIIWGGRTSLFIGLISVFLGVGVGSLWGLASGYLGGKFDLISQRLLEILMAIPGLILAMILMFILGASVWTLIV</sequence>
<evidence type="ECO:0000256" key="3">
    <source>
        <dbReference type="ARBA" id="ARBA00022475"/>
    </source>
</evidence>
<dbReference type="InterPro" id="IPR025966">
    <property type="entry name" value="OppC_N"/>
</dbReference>
<comment type="subcellular location">
    <subcellularLocation>
        <location evidence="1">Cell membrane</location>
        <topology evidence="1">Multi-pass membrane protein</topology>
    </subcellularLocation>
</comment>
<dbReference type="PANTHER" id="PTHR43386:SF1">
    <property type="entry name" value="D,D-DIPEPTIDE TRANSPORT SYSTEM PERMEASE PROTEIN DDPC-RELATED"/>
    <property type="match status" value="1"/>
</dbReference>
<dbReference type="AlphaFoldDB" id="A0A383DFN3"/>
<keyword evidence="5 7" id="KW-1133">Transmembrane helix</keyword>
<name>A0A383DFN3_9ZZZZ</name>
<keyword evidence="2" id="KW-0813">Transport</keyword>
<evidence type="ECO:0000256" key="4">
    <source>
        <dbReference type="ARBA" id="ARBA00022692"/>
    </source>
</evidence>
<dbReference type="EMBL" id="UINC01216502">
    <property type="protein sequence ID" value="SVE42668.1"/>
    <property type="molecule type" value="Genomic_DNA"/>
</dbReference>
<dbReference type="Pfam" id="PF12911">
    <property type="entry name" value="OppC_N"/>
    <property type="match status" value="1"/>
</dbReference>
<dbReference type="InterPro" id="IPR050366">
    <property type="entry name" value="BP-dependent_transpt_permease"/>
</dbReference>
<feature type="transmembrane region" description="Helical" evidence="7">
    <location>
        <begin position="36"/>
        <end position="57"/>
    </location>
</feature>
<feature type="transmembrane region" description="Helical" evidence="7">
    <location>
        <begin position="139"/>
        <end position="164"/>
    </location>
</feature>
<gene>
    <name evidence="9" type="ORF">METZ01_LOCUS495522</name>
</gene>
<reference evidence="9" key="1">
    <citation type="submission" date="2018-05" db="EMBL/GenBank/DDBJ databases">
        <authorList>
            <person name="Lanie J.A."/>
            <person name="Ng W.-L."/>
            <person name="Kazmierczak K.M."/>
            <person name="Andrzejewski T.M."/>
            <person name="Davidsen T.M."/>
            <person name="Wayne K.J."/>
            <person name="Tettelin H."/>
            <person name="Glass J.I."/>
            <person name="Rusch D."/>
            <person name="Podicherti R."/>
            <person name="Tsui H.-C.T."/>
            <person name="Winkler M.E."/>
        </authorList>
    </citation>
    <scope>NUCLEOTIDE SEQUENCE</scope>
</reference>
<organism evidence="9">
    <name type="scientific">marine metagenome</name>
    <dbReference type="NCBI Taxonomy" id="408172"/>
    <lineage>
        <taxon>unclassified sequences</taxon>
        <taxon>metagenomes</taxon>
        <taxon>ecological metagenomes</taxon>
    </lineage>
</organism>
<dbReference type="PANTHER" id="PTHR43386">
    <property type="entry name" value="OLIGOPEPTIDE TRANSPORT SYSTEM PERMEASE PROTEIN APPC"/>
    <property type="match status" value="1"/>
</dbReference>
<feature type="transmembrane region" description="Helical" evidence="7">
    <location>
        <begin position="101"/>
        <end position="127"/>
    </location>
</feature>
<proteinExistence type="predicted"/>
<evidence type="ECO:0000256" key="2">
    <source>
        <dbReference type="ARBA" id="ARBA00022448"/>
    </source>
</evidence>
<dbReference type="GO" id="GO:0005886">
    <property type="term" value="C:plasma membrane"/>
    <property type="evidence" value="ECO:0007669"/>
    <property type="project" value="UniProtKB-SubCell"/>
</dbReference>
<evidence type="ECO:0000256" key="1">
    <source>
        <dbReference type="ARBA" id="ARBA00004651"/>
    </source>
</evidence>
<dbReference type="InterPro" id="IPR035906">
    <property type="entry name" value="MetI-like_sf"/>
</dbReference>
<feature type="domain" description="ABC transmembrane type-1" evidence="8">
    <location>
        <begin position="97"/>
        <end position="165"/>
    </location>
</feature>
<dbReference type="SUPFAM" id="SSF161098">
    <property type="entry name" value="MetI-like"/>
    <property type="match status" value="1"/>
</dbReference>
<accession>A0A383DFN3</accession>
<evidence type="ECO:0000313" key="9">
    <source>
        <dbReference type="EMBL" id="SVE42668.1"/>
    </source>
</evidence>